<dbReference type="InterPro" id="IPR016461">
    <property type="entry name" value="COMT-like"/>
</dbReference>
<keyword evidence="6" id="KW-1185">Reference proteome</keyword>
<accession>A0AAN6MWM6</accession>
<keyword evidence="2" id="KW-0808">Transferase</keyword>
<dbReference type="InterPro" id="IPR001077">
    <property type="entry name" value="COMT_C"/>
</dbReference>
<protein>
    <submittedName>
        <fullName evidence="5">S-adenosyl-L-methionine-dependent methyltransferase</fullName>
    </submittedName>
</protein>
<dbReference type="InterPro" id="IPR036388">
    <property type="entry name" value="WH-like_DNA-bd_sf"/>
</dbReference>
<name>A0AAN6MWM6_9PEZI</name>
<evidence type="ECO:0000256" key="3">
    <source>
        <dbReference type="ARBA" id="ARBA00022691"/>
    </source>
</evidence>
<sequence>MASRVEETPDVARVNLANTLENIAKVIRPPPDAIMNWFCIMCQVSAVRLFQHWGVFDLIPVGRDGGISYADLAAKVDAETSLLYRVASMLTSTGVLQHVQPDKLAHTPISLLLRENEPMGSMFKVMYTNVLETSTILPQYFDTHGRKEPVDLNQIPATFLEGKPELSFFELLNQDPAKMKNFMRAMSITNRGRVPITGMYPMDDVIQAANAQASPAGAPIWVDVGGGGGHTVKTFCLTYPDLPAERCVVQDLPEVCKAAAEQAKEDEVLQNVTWVPIDFHKEPPIEGALIYYLRHIARDYSDAVLFNILFNIRQAMKRPDSKILIAEGLAPSTPPLPVYAAFKDYSMMAIGGKERSLEGFKSVIEAAGLELSAVYKDRDTPQAIIECSLPEHMYSTGAQALSTGDLMCNIPTTDVS</sequence>
<comment type="caution">
    <text evidence="5">The sequence shown here is derived from an EMBL/GenBank/DDBJ whole genome shotgun (WGS) entry which is preliminary data.</text>
</comment>
<evidence type="ECO:0000313" key="5">
    <source>
        <dbReference type="EMBL" id="KAK3934831.1"/>
    </source>
</evidence>
<dbReference type="GO" id="GO:0032259">
    <property type="term" value="P:methylation"/>
    <property type="evidence" value="ECO:0007669"/>
    <property type="project" value="UniProtKB-KW"/>
</dbReference>
<dbReference type="Gene3D" id="3.40.50.150">
    <property type="entry name" value="Vaccinia Virus protein VP39"/>
    <property type="match status" value="1"/>
</dbReference>
<keyword evidence="1 5" id="KW-0489">Methyltransferase</keyword>
<dbReference type="PROSITE" id="PS51683">
    <property type="entry name" value="SAM_OMT_II"/>
    <property type="match status" value="1"/>
</dbReference>
<evidence type="ECO:0000256" key="2">
    <source>
        <dbReference type="ARBA" id="ARBA00022679"/>
    </source>
</evidence>
<dbReference type="PANTHER" id="PTHR43712:SF11">
    <property type="entry name" value="O-METHYLTRANSFERASE (AFU_ORTHOLOGUE AFUA_2G17820)-RELATED"/>
    <property type="match status" value="1"/>
</dbReference>
<proteinExistence type="predicted"/>
<dbReference type="AlphaFoldDB" id="A0AAN6MWM6"/>
<gene>
    <name evidence="5" type="ORF">QBC46DRAFT_273009</name>
</gene>
<dbReference type="SUPFAM" id="SSF46785">
    <property type="entry name" value="Winged helix' DNA-binding domain"/>
    <property type="match status" value="1"/>
</dbReference>
<dbReference type="Pfam" id="PF00891">
    <property type="entry name" value="Methyltransf_2"/>
    <property type="match status" value="1"/>
</dbReference>
<dbReference type="GO" id="GO:0008171">
    <property type="term" value="F:O-methyltransferase activity"/>
    <property type="evidence" value="ECO:0007669"/>
    <property type="project" value="InterPro"/>
</dbReference>
<dbReference type="InterPro" id="IPR029063">
    <property type="entry name" value="SAM-dependent_MTases_sf"/>
</dbReference>
<evidence type="ECO:0000313" key="6">
    <source>
        <dbReference type="Proteomes" id="UP001303473"/>
    </source>
</evidence>
<evidence type="ECO:0000259" key="4">
    <source>
        <dbReference type="Pfam" id="PF00891"/>
    </source>
</evidence>
<dbReference type="Gene3D" id="1.10.10.10">
    <property type="entry name" value="Winged helix-like DNA-binding domain superfamily/Winged helix DNA-binding domain"/>
    <property type="match status" value="1"/>
</dbReference>
<organism evidence="5 6">
    <name type="scientific">Diplogelasinospora grovesii</name>
    <dbReference type="NCBI Taxonomy" id="303347"/>
    <lineage>
        <taxon>Eukaryota</taxon>
        <taxon>Fungi</taxon>
        <taxon>Dikarya</taxon>
        <taxon>Ascomycota</taxon>
        <taxon>Pezizomycotina</taxon>
        <taxon>Sordariomycetes</taxon>
        <taxon>Sordariomycetidae</taxon>
        <taxon>Sordariales</taxon>
        <taxon>Diplogelasinosporaceae</taxon>
        <taxon>Diplogelasinospora</taxon>
    </lineage>
</organism>
<dbReference type="Proteomes" id="UP001303473">
    <property type="component" value="Unassembled WGS sequence"/>
</dbReference>
<dbReference type="PANTHER" id="PTHR43712">
    <property type="entry name" value="PUTATIVE (AFU_ORTHOLOGUE AFUA_4G14580)-RELATED"/>
    <property type="match status" value="1"/>
</dbReference>
<keyword evidence="3" id="KW-0949">S-adenosyl-L-methionine</keyword>
<feature type="domain" description="O-methyltransferase C-terminal" evidence="4">
    <location>
        <begin position="167"/>
        <end position="369"/>
    </location>
</feature>
<evidence type="ECO:0000256" key="1">
    <source>
        <dbReference type="ARBA" id="ARBA00022603"/>
    </source>
</evidence>
<dbReference type="InterPro" id="IPR036390">
    <property type="entry name" value="WH_DNA-bd_sf"/>
</dbReference>
<dbReference type="SUPFAM" id="SSF53335">
    <property type="entry name" value="S-adenosyl-L-methionine-dependent methyltransferases"/>
    <property type="match status" value="1"/>
</dbReference>
<dbReference type="EMBL" id="MU853957">
    <property type="protein sequence ID" value="KAK3934831.1"/>
    <property type="molecule type" value="Genomic_DNA"/>
</dbReference>
<reference evidence="6" key="1">
    <citation type="journal article" date="2023" name="Mol. Phylogenet. Evol.">
        <title>Genome-scale phylogeny and comparative genomics of the fungal order Sordariales.</title>
        <authorList>
            <person name="Hensen N."/>
            <person name="Bonometti L."/>
            <person name="Westerberg I."/>
            <person name="Brannstrom I.O."/>
            <person name="Guillou S."/>
            <person name="Cros-Aarteil S."/>
            <person name="Calhoun S."/>
            <person name="Haridas S."/>
            <person name="Kuo A."/>
            <person name="Mondo S."/>
            <person name="Pangilinan J."/>
            <person name="Riley R."/>
            <person name="LaButti K."/>
            <person name="Andreopoulos B."/>
            <person name="Lipzen A."/>
            <person name="Chen C."/>
            <person name="Yan M."/>
            <person name="Daum C."/>
            <person name="Ng V."/>
            <person name="Clum A."/>
            <person name="Steindorff A."/>
            <person name="Ohm R.A."/>
            <person name="Martin F."/>
            <person name="Silar P."/>
            <person name="Natvig D.O."/>
            <person name="Lalanne C."/>
            <person name="Gautier V."/>
            <person name="Ament-Velasquez S.L."/>
            <person name="Kruys A."/>
            <person name="Hutchinson M.I."/>
            <person name="Powell A.J."/>
            <person name="Barry K."/>
            <person name="Miller A.N."/>
            <person name="Grigoriev I.V."/>
            <person name="Debuchy R."/>
            <person name="Gladieux P."/>
            <person name="Hiltunen Thoren M."/>
            <person name="Johannesson H."/>
        </authorList>
    </citation>
    <scope>NUCLEOTIDE SEQUENCE [LARGE SCALE GENOMIC DNA]</scope>
    <source>
        <strain evidence="6">CBS 340.73</strain>
    </source>
</reference>